<dbReference type="AlphaFoldDB" id="A6IK97"/>
<gene>
    <name evidence="1" type="primary">Zfp278</name>
    <name evidence="1" type="ORF">rCG_35839</name>
</gene>
<evidence type="ECO:0000313" key="1">
    <source>
        <dbReference type="EMBL" id="EDM00161.1"/>
    </source>
</evidence>
<evidence type="ECO:0000313" key="2">
    <source>
        <dbReference type="Proteomes" id="UP000234681"/>
    </source>
</evidence>
<reference evidence="2" key="1">
    <citation type="submission" date="2005-09" db="EMBL/GenBank/DDBJ databases">
        <authorList>
            <person name="Mural R.J."/>
            <person name="Li P.W."/>
            <person name="Adams M.D."/>
            <person name="Amanatides P.G."/>
            <person name="Baden-Tillson H."/>
            <person name="Barnstead M."/>
            <person name="Chin S.H."/>
            <person name="Dew I."/>
            <person name="Evans C.A."/>
            <person name="Ferriera S."/>
            <person name="Flanigan M."/>
            <person name="Fosler C."/>
            <person name="Glodek A."/>
            <person name="Gu Z."/>
            <person name="Holt R.A."/>
            <person name="Jennings D."/>
            <person name="Kraft C.L."/>
            <person name="Lu F."/>
            <person name="Nguyen T."/>
            <person name="Nusskern D.R."/>
            <person name="Pfannkoch C.M."/>
            <person name="Sitter C."/>
            <person name="Sutton G.G."/>
            <person name="Venter J.C."/>
            <person name="Wang Z."/>
            <person name="Woodage T."/>
            <person name="Zheng X.H."/>
            <person name="Zhong F."/>
        </authorList>
    </citation>
    <scope>NUCLEOTIDE SEQUENCE [LARGE SCALE GENOMIC DNA]</scope>
    <source>
        <strain>BN</strain>
        <strain evidence="2">Sprague-Dawley</strain>
    </source>
</reference>
<name>A6IK97_RAT</name>
<accession>A6IK97</accession>
<dbReference type="EMBL" id="CH473963">
    <property type="protein sequence ID" value="EDM00161.1"/>
    <property type="molecule type" value="Genomic_DNA"/>
</dbReference>
<proteinExistence type="predicted"/>
<dbReference type="Proteomes" id="UP000234681">
    <property type="component" value="Chromosome 14"/>
</dbReference>
<organism evidence="1 2">
    <name type="scientific">Rattus norvegicus</name>
    <name type="common">Rat</name>
    <dbReference type="NCBI Taxonomy" id="10116"/>
    <lineage>
        <taxon>Eukaryota</taxon>
        <taxon>Metazoa</taxon>
        <taxon>Chordata</taxon>
        <taxon>Craniata</taxon>
        <taxon>Vertebrata</taxon>
        <taxon>Euteleostomi</taxon>
        <taxon>Mammalia</taxon>
        <taxon>Eutheria</taxon>
        <taxon>Euarchontoglires</taxon>
        <taxon>Glires</taxon>
        <taxon>Rodentia</taxon>
        <taxon>Myomorpha</taxon>
        <taxon>Muroidea</taxon>
        <taxon>Muridae</taxon>
        <taxon>Murinae</taxon>
        <taxon>Rattus</taxon>
    </lineage>
</organism>
<sequence length="61" mass="6524">MDISSRCTRLSALTNVRCGLGAAAACRPWNLFLATCHHGTLPSLLCGGRPIQFLIPPFPSL</sequence>
<protein>
    <submittedName>
        <fullName evidence="1">Zinc finger protein 278, isoform CRA_b</fullName>
    </submittedName>
</protein>